<sequence length="337" mass="39365">MDLDIQTKLLNCVKDKLGKKDTVPNALSDLLCISMDAAYRRNRNETPFTIHEVQKICNHYGISLDALLGMGETNVMFNYNPTHLYDFSLEQYLEGMLTALKTLKQCTNPSFILTTNNLAIFQLLNFPRLSRFRLYFWAKTHLHIEEYREALHTDERVTETAFNLGAEILDLYVNIPTKECYDTEFLKGFIRQIQYYSNARLFEDPHYALKLMDDVKNMADHIKAQSQLGYKMKFRDDSKNIGAKYDVYLNDTINSDNSFYYSADEIEGIYLSHNQMNFLHTNDAVYVNETKSILEKQLANSSFISESNEKERNIFFHRIDQTIMSVRQKIELDIMSS</sequence>
<dbReference type="RefSeq" id="WP_090248219.1">
    <property type="nucleotide sequence ID" value="NZ_FPAS01000002.1"/>
</dbReference>
<dbReference type="AlphaFoldDB" id="A0A1I6ZWK2"/>
<protein>
    <submittedName>
        <fullName evidence="2">BetR domain-containing protein</fullName>
    </submittedName>
</protein>
<dbReference type="OrthoDB" id="1098026at2"/>
<dbReference type="Pfam" id="PF08667">
    <property type="entry name" value="BetR"/>
    <property type="match status" value="1"/>
</dbReference>
<accession>A0A1I6ZWK2</accession>
<evidence type="ECO:0000313" key="3">
    <source>
        <dbReference type="Proteomes" id="UP000236454"/>
    </source>
</evidence>
<reference evidence="2 3" key="1">
    <citation type="submission" date="2016-10" db="EMBL/GenBank/DDBJ databases">
        <authorList>
            <person name="de Groot N.N."/>
        </authorList>
    </citation>
    <scope>NUCLEOTIDE SEQUENCE [LARGE SCALE GENOMIC DNA]</scope>
    <source>
        <strain evidence="2 3">CGMCC 1.7005</strain>
    </source>
</reference>
<dbReference type="Proteomes" id="UP000236454">
    <property type="component" value="Unassembled WGS sequence"/>
</dbReference>
<dbReference type="InterPro" id="IPR013975">
    <property type="entry name" value="Tscrpt_reg_BetR_N"/>
</dbReference>
<gene>
    <name evidence="2" type="ORF">SAMN05216474_1679</name>
</gene>
<name>A0A1I6ZWK2_9FLAO</name>
<organism evidence="2 3">
    <name type="scientific">Lishizhenia tianjinensis</name>
    <dbReference type="NCBI Taxonomy" id="477690"/>
    <lineage>
        <taxon>Bacteria</taxon>
        <taxon>Pseudomonadati</taxon>
        <taxon>Bacteroidota</taxon>
        <taxon>Flavobacteriia</taxon>
        <taxon>Flavobacteriales</taxon>
        <taxon>Crocinitomicaceae</taxon>
        <taxon>Lishizhenia</taxon>
    </lineage>
</organism>
<dbReference type="STRING" id="477690.SAMN05216474_1679"/>
<evidence type="ECO:0000313" key="2">
    <source>
        <dbReference type="EMBL" id="SFT67080.1"/>
    </source>
</evidence>
<proteinExistence type="predicted"/>
<dbReference type="EMBL" id="FPAS01000002">
    <property type="protein sequence ID" value="SFT67080.1"/>
    <property type="molecule type" value="Genomic_DNA"/>
</dbReference>
<evidence type="ECO:0000259" key="1">
    <source>
        <dbReference type="Pfam" id="PF08667"/>
    </source>
</evidence>
<feature type="domain" description="Transcription regulator BetR N-terminal" evidence="1">
    <location>
        <begin position="26"/>
        <end position="74"/>
    </location>
</feature>
<keyword evidence="3" id="KW-1185">Reference proteome</keyword>